<protein>
    <submittedName>
        <fullName evidence="1">Uncharacterized protein</fullName>
    </submittedName>
</protein>
<keyword evidence="2" id="KW-1185">Reference proteome</keyword>
<dbReference type="AlphaFoldDB" id="A0A7V7TW31"/>
<dbReference type="Proteomes" id="UP000432089">
    <property type="component" value="Unassembled WGS sequence"/>
</dbReference>
<gene>
    <name evidence="1" type="ORF">F6X38_14270</name>
</gene>
<reference evidence="1 2" key="1">
    <citation type="submission" date="2019-09" db="EMBL/GenBank/DDBJ databases">
        <title>YIM 132180 draft genome.</title>
        <authorList>
            <person name="Zhang K."/>
        </authorList>
    </citation>
    <scope>NUCLEOTIDE SEQUENCE [LARGE SCALE GENOMIC DNA]</scope>
    <source>
        <strain evidence="1 2">YIM 132180</strain>
    </source>
</reference>
<proteinExistence type="predicted"/>
<evidence type="ECO:0000313" key="2">
    <source>
        <dbReference type="Proteomes" id="UP000432089"/>
    </source>
</evidence>
<name>A0A7V7TW31_9HYPH</name>
<comment type="caution">
    <text evidence="1">The sequence shown here is derived from an EMBL/GenBank/DDBJ whole genome shotgun (WGS) entry which is preliminary data.</text>
</comment>
<dbReference type="EMBL" id="VZDO01000011">
    <property type="protein sequence ID" value="KAB0679132.1"/>
    <property type="molecule type" value="Genomic_DNA"/>
</dbReference>
<sequence length="71" mass="7643">MPYYPGYHPVARAAVAFTAGAVVAGTIVASVPTSCETLVVNGIAYRRCSNGWYEPRYQGHDVVYVVVPAPR</sequence>
<evidence type="ECO:0000313" key="1">
    <source>
        <dbReference type="EMBL" id="KAB0679132.1"/>
    </source>
</evidence>
<accession>A0A7V7TW31</accession>
<organism evidence="1 2">
    <name type="scientific">Plantimonas leprariae</name>
    <dbReference type="NCBI Taxonomy" id="2615207"/>
    <lineage>
        <taxon>Bacteria</taxon>
        <taxon>Pseudomonadati</taxon>
        <taxon>Pseudomonadota</taxon>
        <taxon>Alphaproteobacteria</taxon>
        <taxon>Hyphomicrobiales</taxon>
        <taxon>Aurantimonadaceae</taxon>
        <taxon>Plantimonas</taxon>
    </lineage>
</organism>